<evidence type="ECO:0000256" key="17">
    <source>
        <dbReference type="ARBA" id="ARBA00034430"/>
    </source>
</evidence>
<keyword evidence="10" id="KW-0851">Voltage-gated channel</keyword>
<evidence type="ECO:0000313" key="20">
    <source>
        <dbReference type="EnsemblMetazoa" id="CLYHEMP012417.1"/>
    </source>
</evidence>
<feature type="transmembrane region" description="Helical" evidence="18">
    <location>
        <begin position="94"/>
        <end position="115"/>
    </location>
</feature>
<evidence type="ECO:0000256" key="12">
    <source>
        <dbReference type="ARBA" id="ARBA00022989"/>
    </source>
</evidence>
<evidence type="ECO:0000256" key="14">
    <source>
        <dbReference type="ARBA" id="ARBA00023136"/>
    </source>
</evidence>
<evidence type="ECO:0000256" key="1">
    <source>
        <dbReference type="ARBA" id="ARBA00004651"/>
    </source>
</evidence>
<evidence type="ECO:0000256" key="7">
    <source>
        <dbReference type="ARBA" id="ARBA00022826"/>
    </source>
</evidence>
<dbReference type="FunFam" id="1.10.287.70:FF:000015">
    <property type="entry name" value="Calcium-activated potassium channel subunit alpha-1 isoform X7"/>
    <property type="match status" value="1"/>
</dbReference>
<feature type="transmembrane region" description="Helical" evidence="18">
    <location>
        <begin position="191"/>
        <end position="213"/>
    </location>
</feature>
<evidence type="ECO:0000256" key="6">
    <source>
        <dbReference type="ARBA" id="ARBA00022723"/>
    </source>
</evidence>
<keyword evidence="2" id="KW-0813">Transport</keyword>
<keyword evidence="4" id="KW-0633">Potassium transport</keyword>
<keyword evidence="7" id="KW-0631">Potassium channel</keyword>
<keyword evidence="14 18" id="KW-0472">Membrane</keyword>
<dbReference type="Gene3D" id="3.40.50.720">
    <property type="entry name" value="NAD(P)-binding Rossmann-like Domain"/>
    <property type="match status" value="2"/>
</dbReference>
<dbReference type="InterPro" id="IPR003148">
    <property type="entry name" value="RCK_N"/>
</dbReference>
<evidence type="ECO:0000256" key="9">
    <source>
        <dbReference type="ARBA" id="ARBA00022842"/>
    </source>
</evidence>
<keyword evidence="9" id="KW-0460">Magnesium</keyword>
<dbReference type="RefSeq" id="XP_066913580.1">
    <property type="nucleotide sequence ID" value="XM_067057479.1"/>
</dbReference>
<dbReference type="RefSeq" id="XP_066913545.1">
    <property type="nucleotide sequence ID" value="XM_067057444.1"/>
</dbReference>
<dbReference type="GO" id="GO:0005886">
    <property type="term" value="C:plasma membrane"/>
    <property type="evidence" value="ECO:0007669"/>
    <property type="project" value="UniProtKB-SubCell"/>
</dbReference>
<dbReference type="Gene3D" id="1.10.287.70">
    <property type="match status" value="1"/>
</dbReference>
<feature type="transmembrane region" description="Helical" evidence="18">
    <location>
        <begin position="291"/>
        <end position="315"/>
    </location>
</feature>
<reference evidence="20" key="1">
    <citation type="submission" date="2021-01" db="UniProtKB">
        <authorList>
            <consortium name="EnsemblMetazoa"/>
        </authorList>
    </citation>
    <scope>IDENTIFICATION</scope>
</reference>
<evidence type="ECO:0000256" key="4">
    <source>
        <dbReference type="ARBA" id="ARBA00022538"/>
    </source>
</evidence>
<evidence type="ECO:0000256" key="11">
    <source>
        <dbReference type="ARBA" id="ARBA00022958"/>
    </source>
</evidence>
<dbReference type="Pfam" id="PF07885">
    <property type="entry name" value="Ion_trans_2"/>
    <property type="match status" value="1"/>
</dbReference>
<dbReference type="GO" id="GO:0046872">
    <property type="term" value="F:metal ion binding"/>
    <property type="evidence" value="ECO:0007669"/>
    <property type="project" value="UniProtKB-KW"/>
</dbReference>
<dbReference type="OrthoDB" id="6017954at2759"/>
<dbReference type="AlphaFoldDB" id="A0A7M5VA18"/>
<evidence type="ECO:0000256" key="18">
    <source>
        <dbReference type="SAM" id="Phobius"/>
    </source>
</evidence>
<keyword evidence="8" id="KW-0106">Calcium</keyword>
<dbReference type="GeneID" id="136800691"/>
<evidence type="ECO:0000313" key="21">
    <source>
        <dbReference type="Proteomes" id="UP000594262"/>
    </source>
</evidence>
<keyword evidence="21" id="KW-1185">Reference proteome</keyword>
<dbReference type="InterPro" id="IPR003929">
    <property type="entry name" value="K_chnl_BK_asu"/>
</dbReference>
<dbReference type="PROSITE" id="PS51201">
    <property type="entry name" value="RCK_N"/>
    <property type="match status" value="1"/>
</dbReference>
<dbReference type="PANTHER" id="PTHR10027:SF33">
    <property type="entry name" value="CALCIUM-ACTIVATED POTASSIUM CHANNEL SUBUNIT ALPHA-1-RELATED"/>
    <property type="match status" value="1"/>
</dbReference>
<dbReference type="PRINTS" id="PR01449">
    <property type="entry name" value="BKCHANNELA"/>
</dbReference>
<evidence type="ECO:0000256" key="3">
    <source>
        <dbReference type="ARBA" id="ARBA00022475"/>
    </source>
</evidence>
<feature type="domain" description="RCK N-terminal" evidence="19">
    <location>
        <begin position="331"/>
        <end position="476"/>
    </location>
</feature>
<evidence type="ECO:0000256" key="8">
    <source>
        <dbReference type="ARBA" id="ARBA00022837"/>
    </source>
</evidence>
<keyword evidence="11" id="KW-0630">Potassium</keyword>
<name>A0A7M5VA18_9CNID</name>
<keyword evidence="12 18" id="KW-1133">Transmembrane helix</keyword>
<dbReference type="Pfam" id="PF22614">
    <property type="entry name" value="Slo-like_RCK"/>
    <property type="match status" value="2"/>
</dbReference>
<evidence type="ECO:0000256" key="16">
    <source>
        <dbReference type="ARBA" id="ARBA00029579"/>
    </source>
</evidence>
<feature type="transmembrane region" description="Helical" evidence="18">
    <location>
        <begin position="163"/>
        <end position="185"/>
    </location>
</feature>
<proteinExistence type="predicted"/>
<dbReference type="InterPro" id="IPR048735">
    <property type="entry name" value="Slowpoke-like_C"/>
</dbReference>
<evidence type="ECO:0000256" key="5">
    <source>
        <dbReference type="ARBA" id="ARBA00022692"/>
    </source>
</evidence>
<evidence type="ECO:0000256" key="10">
    <source>
        <dbReference type="ARBA" id="ARBA00022882"/>
    </source>
</evidence>
<dbReference type="GO" id="GO:0060072">
    <property type="term" value="F:large conductance calcium-activated potassium channel activity"/>
    <property type="evidence" value="ECO:0007669"/>
    <property type="project" value="TreeGrafter"/>
</dbReference>
<dbReference type="GO" id="GO:0034702">
    <property type="term" value="C:monoatomic ion channel complex"/>
    <property type="evidence" value="ECO:0007669"/>
    <property type="project" value="UniProtKB-KW"/>
</dbReference>
<dbReference type="Pfam" id="PF21014">
    <property type="entry name" value="Slowpoke_C"/>
    <property type="match status" value="1"/>
</dbReference>
<dbReference type="Proteomes" id="UP000594262">
    <property type="component" value="Unplaced"/>
</dbReference>
<dbReference type="PRINTS" id="PR00169">
    <property type="entry name" value="KCHANNEL"/>
</dbReference>
<dbReference type="InterPro" id="IPR047871">
    <property type="entry name" value="K_chnl_Slo-like"/>
</dbReference>
<feature type="transmembrane region" description="Helical" evidence="18">
    <location>
        <begin position="135"/>
        <end position="156"/>
    </location>
</feature>
<dbReference type="RefSeq" id="XP_066913482.1">
    <property type="nucleotide sequence ID" value="XM_067057381.1"/>
</dbReference>
<sequence>MDSTLANCSVTIDLPSNERSWYVYILASLAIYVSGFICILIGRIFWKVIKKWQFKLPEDEKDSRKPMEEYKAWYLQLKEFAVNLDTGKSVLGKCLVVTSFVLNMAAFISYLFISYEFPIEYCDKHDFAHGIHTQIWLLELCLYSFFAFHFLLRFIIATDKLAFWGLNIYTLVDILTIPIVIIQALQQKAWLGLRFLRVVYIRKLPDILIYLNLIETGKFIEIGTVVVNFMTVVLSSTGMIHLVENTGDFWAPHNYSNSNPLNYFECLYFMIVTFSTVGYGDYSCKTIMGRIFCMIFIICGLGVFASSIPAIFGFISSYTKYDRKFKSTPGKKHVIVTGHITDESVSSFIQDFLHPDRQCESNVTVVFLAPNYPSTLIEGIIQKHPSSVFFFNGTVYNLKDCHRVKMSEADAVIVLCDKKSHNPEAEDAANITRVVSMKKYFSKFHIRCIVQLMRRDNKALLENTTHWRKGEGDTIVCIDELKYGFMAQCCYSPGFSTLLANLFVMRSSEKNKGQKSNTWRDEYVHGVSCEIYSTTLSDYFENMSFPKAAAICFSELGLLLIAVEDRIGSEMVFVVNPSDDVIIRKETRAFLIAQDSKSVKKARRYCGRCHRDIVNQKKKLPVCSCKKSSGEVYTSMRRESAFPSTYIQLMEQKPKPSFSIDNMSRSTIYCSSAVDRFHASLKKLKYEIPKDHNLYDITGTYFWCPERPFDEAIMSLEEAAKEDFMEHVVVAVIADEKSPPLGIRELIQPLRASNQHPKDLKKIIILVADKSFLMKEWASISTFPGVFIVQGSPYRQVDLRVVNVHLADLVIILSPPNIAQEALEGVEKPAMLDKEVIMVTMNLRAMTFEQYRLGDTPNIKRQKHEEALPSLMKNDATNLNRTRHERRSMSTNLEYRIRRKNNEQIRMITELVYDSNTLYMEECEEDDEEFESEGIWMTKSYACGSVFTDSVLDFLASATYFNPDILTLVRNLVTGSVTGSSDLDIILSQGRQPEGTEATEEINQARKRCRVEQLALNDESFKIFGEVKRFGELFMRALSYHGTLCLGLYRLHNQERRSKSLNKRYVINFPPPDFLLKKDDLVYVLLQFEEKGYNLQTLSEEDDKYGGEEKINLEFDSNDQTQL</sequence>
<keyword evidence="5 18" id="KW-0812">Transmembrane</keyword>
<accession>A0A7M5VA18</accession>
<keyword evidence="6" id="KW-0479">Metal-binding</keyword>
<feature type="transmembrane region" description="Helical" evidence="18">
    <location>
        <begin position="262"/>
        <end position="279"/>
    </location>
</feature>
<dbReference type="PANTHER" id="PTHR10027">
    <property type="entry name" value="CALCIUM-ACTIVATED POTASSIUM CHANNEL ALPHA CHAIN"/>
    <property type="match status" value="1"/>
</dbReference>
<evidence type="ECO:0000259" key="19">
    <source>
        <dbReference type="PROSITE" id="PS51201"/>
    </source>
</evidence>
<protein>
    <recommendedName>
        <fullName evidence="16">BK channel</fullName>
    </recommendedName>
</protein>
<evidence type="ECO:0000256" key="15">
    <source>
        <dbReference type="ARBA" id="ARBA00023303"/>
    </source>
</evidence>
<feature type="transmembrane region" description="Helical" evidence="18">
    <location>
        <begin position="21"/>
        <end position="46"/>
    </location>
</feature>
<dbReference type="FunFam" id="3.40.50.720:FF:000005">
    <property type="entry name" value="calcium-activated potassium channel subunit alpha-1 isoform X6"/>
    <property type="match status" value="1"/>
</dbReference>
<keyword evidence="3" id="KW-1003">Cell membrane</keyword>
<comment type="subcellular location">
    <subcellularLocation>
        <location evidence="1">Cell membrane</location>
        <topology evidence="1">Multi-pass membrane protein</topology>
    </subcellularLocation>
</comment>
<comment type="catalytic activity">
    <reaction evidence="17">
        <text>K(+)(in) = K(+)(out)</text>
        <dbReference type="Rhea" id="RHEA:29463"/>
        <dbReference type="ChEBI" id="CHEBI:29103"/>
    </reaction>
</comment>
<evidence type="ECO:0000256" key="13">
    <source>
        <dbReference type="ARBA" id="ARBA00023065"/>
    </source>
</evidence>
<feature type="transmembrane region" description="Helical" evidence="18">
    <location>
        <begin position="225"/>
        <end position="242"/>
    </location>
</feature>
<keyword evidence="15" id="KW-0407">Ion channel</keyword>
<dbReference type="Pfam" id="PF03493">
    <property type="entry name" value="BK_channel_a"/>
    <property type="match status" value="1"/>
</dbReference>
<organism evidence="20 21">
    <name type="scientific">Clytia hemisphaerica</name>
    <dbReference type="NCBI Taxonomy" id="252671"/>
    <lineage>
        <taxon>Eukaryota</taxon>
        <taxon>Metazoa</taxon>
        <taxon>Cnidaria</taxon>
        <taxon>Hydrozoa</taxon>
        <taxon>Hydroidolina</taxon>
        <taxon>Leptothecata</taxon>
        <taxon>Obeliida</taxon>
        <taxon>Clytiidae</taxon>
        <taxon>Clytia</taxon>
    </lineage>
</organism>
<keyword evidence="13" id="KW-0406">Ion transport</keyword>
<dbReference type="InterPro" id="IPR013099">
    <property type="entry name" value="K_chnl_dom"/>
</dbReference>
<evidence type="ECO:0000256" key="2">
    <source>
        <dbReference type="ARBA" id="ARBA00022448"/>
    </source>
</evidence>
<dbReference type="EnsemblMetazoa" id="CLYHEMT012417.1">
    <property type="protein sequence ID" value="CLYHEMP012417.1"/>
    <property type="gene ID" value="CLYHEMG012417"/>
</dbReference>
<dbReference type="SUPFAM" id="SSF81324">
    <property type="entry name" value="Voltage-gated potassium channels"/>
    <property type="match status" value="1"/>
</dbReference>